<dbReference type="Proteomes" id="UP001148662">
    <property type="component" value="Unassembled WGS sequence"/>
</dbReference>
<proteinExistence type="predicted"/>
<gene>
    <name evidence="1" type="ORF">NM688_g8908</name>
</gene>
<organism evidence="1 2">
    <name type="scientific">Phlebia brevispora</name>
    <dbReference type="NCBI Taxonomy" id="194682"/>
    <lineage>
        <taxon>Eukaryota</taxon>
        <taxon>Fungi</taxon>
        <taxon>Dikarya</taxon>
        <taxon>Basidiomycota</taxon>
        <taxon>Agaricomycotina</taxon>
        <taxon>Agaricomycetes</taxon>
        <taxon>Polyporales</taxon>
        <taxon>Meruliaceae</taxon>
        <taxon>Phlebia</taxon>
    </lineage>
</organism>
<keyword evidence="2" id="KW-1185">Reference proteome</keyword>
<protein>
    <submittedName>
        <fullName evidence="1">Uncharacterized protein</fullName>
    </submittedName>
</protein>
<evidence type="ECO:0000313" key="1">
    <source>
        <dbReference type="EMBL" id="KAJ3522194.1"/>
    </source>
</evidence>
<sequence length="320" mass="37037">MSCRRSTSSSVSSWRRKYVHFYLELQKPLYERRRAIIAGEAKPTTEEITAGIEEAKKDKDDYEAVAVEGDTEAIPEFWLTTLRNHPGITELITDRDADALKSLTDIQIAYLPAGEQAGYKLLFHFKPNDYFTNEVLEKTYLYQAEVGYTGDFIYDKAVGTEINWKADKDLTKTYEIKKQRNKNTNRTRLVRKAKPADSFFNFFSPVLMPSEEEIEKNGMDDDELELIEEQVEMDYQIGEDLKEKIIPRAIDYFTGKALEYEEGFDDDDDDFEDIDDDEDDDDEHYDDDDDSEDDVPARRRGPPKRGAGSENVNPDECKQQ</sequence>
<name>A0ACC1RNM3_9APHY</name>
<dbReference type="EMBL" id="JANHOG010002556">
    <property type="protein sequence ID" value="KAJ3522194.1"/>
    <property type="molecule type" value="Genomic_DNA"/>
</dbReference>
<reference evidence="1" key="1">
    <citation type="submission" date="2022-07" db="EMBL/GenBank/DDBJ databases">
        <title>Genome Sequence of Phlebia brevispora.</title>
        <authorList>
            <person name="Buettner E."/>
        </authorList>
    </citation>
    <scope>NUCLEOTIDE SEQUENCE</scope>
    <source>
        <strain evidence="1">MPL23</strain>
    </source>
</reference>
<accession>A0ACC1RNM3</accession>
<evidence type="ECO:0000313" key="2">
    <source>
        <dbReference type="Proteomes" id="UP001148662"/>
    </source>
</evidence>
<comment type="caution">
    <text evidence="1">The sequence shown here is derived from an EMBL/GenBank/DDBJ whole genome shotgun (WGS) entry which is preliminary data.</text>
</comment>